<gene>
    <name evidence="1" type="ORF">FJSC11DRAFT_1253</name>
</gene>
<dbReference type="Proteomes" id="UP000004344">
    <property type="component" value="Unassembled WGS sequence"/>
</dbReference>
<dbReference type="AlphaFoldDB" id="G6FQV6"/>
<accession>G6FQV6</accession>
<evidence type="ECO:0000313" key="2">
    <source>
        <dbReference type="Proteomes" id="UP000004344"/>
    </source>
</evidence>
<keyword evidence="2" id="KW-1185">Reference proteome</keyword>
<comment type="caution">
    <text evidence="1">The sequence shown here is derived from an EMBL/GenBank/DDBJ whole genome shotgun (WGS) entry which is preliminary data.</text>
</comment>
<reference evidence="1 2" key="1">
    <citation type="submission" date="2011-09" db="EMBL/GenBank/DDBJ databases">
        <title>The draft genome of Fischerella sp. JSC-11.</title>
        <authorList>
            <consortium name="US DOE Joint Genome Institute (JGI-PGF)"/>
            <person name="Lucas S."/>
            <person name="Han J."/>
            <person name="Lapidus A."/>
            <person name="Cheng J.-F."/>
            <person name="Goodwin L."/>
            <person name="Pitluck S."/>
            <person name="Peters L."/>
            <person name="Land M.L."/>
            <person name="Hauser L."/>
            <person name="Sarkisova S."/>
            <person name="Bryant D.A."/>
            <person name="Brown I."/>
            <person name="Woyke T.J."/>
        </authorList>
    </citation>
    <scope>NUCLEOTIDE SEQUENCE [LARGE SCALE GENOMIC DNA]</scope>
    <source>
        <strain evidence="1 2">JSC-11</strain>
    </source>
</reference>
<sequence length="33" mass="3718">MYQVVNQKNAQAEQNDEYIYQKGIGDRASGIGE</sequence>
<proteinExistence type="predicted"/>
<evidence type="ECO:0000313" key="1">
    <source>
        <dbReference type="EMBL" id="EHC18191.1"/>
    </source>
</evidence>
<organism evidence="1 2">
    <name type="scientific">Fischerella thermalis JSC-11</name>
    <dbReference type="NCBI Taxonomy" id="741277"/>
    <lineage>
        <taxon>Bacteria</taxon>
        <taxon>Bacillati</taxon>
        <taxon>Cyanobacteriota</taxon>
        <taxon>Cyanophyceae</taxon>
        <taxon>Nostocales</taxon>
        <taxon>Hapalosiphonaceae</taxon>
        <taxon>Fischerella</taxon>
    </lineage>
</organism>
<name>G6FQV6_9CYAN</name>
<protein>
    <submittedName>
        <fullName evidence="1">Uncharacterized protein</fullName>
    </submittedName>
</protein>
<dbReference type="EMBL" id="AGIZ01000003">
    <property type="protein sequence ID" value="EHC18191.1"/>
    <property type="molecule type" value="Genomic_DNA"/>
</dbReference>